<organism evidence="1 2">
    <name type="scientific">Lipomyces orientalis</name>
    <dbReference type="NCBI Taxonomy" id="1233043"/>
    <lineage>
        <taxon>Eukaryota</taxon>
        <taxon>Fungi</taxon>
        <taxon>Dikarya</taxon>
        <taxon>Ascomycota</taxon>
        <taxon>Saccharomycotina</taxon>
        <taxon>Lipomycetes</taxon>
        <taxon>Lipomycetales</taxon>
        <taxon>Lipomycetaceae</taxon>
        <taxon>Lipomyces</taxon>
    </lineage>
</organism>
<name>A0ACC3TEU7_9ASCO</name>
<dbReference type="EMBL" id="MU970173">
    <property type="protein sequence ID" value="KAK9319629.1"/>
    <property type="molecule type" value="Genomic_DNA"/>
</dbReference>
<gene>
    <name evidence="1" type="ORF">V1517DRAFT_265920</name>
</gene>
<proteinExistence type="predicted"/>
<comment type="caution">
    <text evidence="1">The sequence shown here is derived from an EMBL/GenBank/DDBJ whole genome shotgun (WGS) entry which is preliminary data.</text>
</comment>
<evidence type="ECO:0000313" key="2">
    <source>
        <dbReference type="Proteomes" id="UP001489719"/>
    </source>
</evidence>
<accession>A0ACC3TEU7</accession>
<protein>
    <submittedName>
        <fullName evidence="1">Membrane-associating domain-containing protein</fullName>
    </submittedName>
</protein>
<reference evidence="2" key="1">
    <citation type="journal article" date="2024" name="Front. Bioeng. Biotechnol.">
        <title>Genome-scale model development and genomic sequencing of the oleaginous clade Lipomyces.</title>
        <authorList>
            <person name="Czajka J.J."/>
            <person name="Han Y."/>
            <person name="Kim J."/>
            <person name="Mondo S.J."/>
            <person name="Hofstad B.A."/>
            <person name="Robles A."/>
            <person name="Haridas S."/>
            <person name="Riley R."/>
            <person name="LaButti K."/>
            <person name="Pangilinan J."/>
            <person name="Andreopoulos W."/>
            <person name="Lipzen A."/>
            <person name="Yan J."/>
            <person name="Wang M."/>
            <person name="Ng V."/>
            <person name="Grigoriev I.V."/>
            <person name="Spatafora J.W."/>
            <person name="Magnuson J.K."/>
            <person name="Baker S.E."/>
            <person name="Pomraning K.R."/>
        </authorList>
    </citation>
    <scope>NUCLEOTIDE SEQUENCE [LARGE SCALE GENOMIC DNA]</scope>
    <source>
        <strain evidence="2">CBS 10300</strain>
    </source>
</reference>
<sequence length="243" mass="25759">MAFKFLHLATLTYLRIAQVLLAILCLGLAAFTVSVDYDNDAGYLIFVSVWTLLAVGYLVFAPMYWSAAVFHKFAPFGVEILTNVFWFTGFIVMAAIYGPGSCDYYDGDGYYGYDGYYYSYYYTTYSRHYSDYKTACGTSKAAIAFAAVNWALFVITTTLMAIALFRPATPATGRGGDIEAAAGDGAQNTTMSDAALGEKTVDEGAPPAAASEVAPAADQPAAPAYSAAADTPAVGAAAADAEK</sequence>
<dbReference type="Proteomes" id="UP001489719">
    <property type="component" value="Unassembled WGS sequence"/>
</dbReference>
<evidence type="ECO:0000313" key="1">
    <source>
        <dbReference type="EMBL" id="KAK9319629.1"/>
    </source>
</evidence>
<keyword evidence="2" id="KW-1185">Reference proteome</keyword>